<accession>A0A3S3E8W0</accession>
<dbReference type="RefSeq" id="WP_127917044.1">
    <property type="nucleotide sequence ID" value="NZ_RKLP01000008.1"/>
</dbReference>
<gene>
    <name evidence="1" type="ORF">EGT67_15795</name>
</gene>
<sequence>MDLAVTSDTGAVGDVDTLADELRQAREAFLAATPSTAGTLLVCLRCLPADLGRGSFTRFERSEPTLVVDLCVTEEEMRGLTTAQQREMLGALLQQWLGKAVGSRSASWTRQQRAELQHAAARTLTSLGWLAGPRARAAQMLRGGRSLDAVAAATGLDLDEVENLYVELMASG</sequence>
<dbReference type="EMBL" id="RKLP01000008">
    <property type="protein sequence ID" value="RVW08397.1"/>
    <property type="molecule type" value="Genomic_DNA"/>
</dbReference>
<dbReference type="Proteomes" id="UP000286208">
    <property type="component" value="Unassembled WGS sequence"/>
</dbReference>
<name>A0A3S3E8W0_9NOCA</name>
<reference evidence="1 2" key="1">
    <citation type="submission" date="2018-11" db="EMBL/GenBank/DDBJ databases">
        <title>Rhodococcus spongicola sp. nov. and Rhodococcus xishaensis sp. nov. from marine sponges.</title>
        <authorList>
            <person name="Li L."/>
            <person name="Lin H.W."/>
        </authorList>
    </citation>
    <scope>NUCLEOTIDE SEQUENCE [LARGE SCALE GENOMIC DNA]</scope>
    <source>
        <strain evidence="1 2">CCTCC AB2014297</strain>
    </source>
</reference>
<evidence type="ECO:0000313" key="2">
    <source>
        <dbReference type="Proteomes" id="UP000286208"/>
    </source>
</evidence>
<protein>
    <submittedName>
        <fullName evidence="1">Uncharacterized protein</fullName>
    </submittedName>
</protein>
<proteinExistence type="predicted"/>
<keyword evidence="2" id="KW-1185">Reference proteome</keyword>
<dbReference type="AlphaFoldDB" id="A0A3S3E8W0"/>
<organism evidence="1 2">
    <name type="scientific">Prescottella agglutinans</name>
    <dbReference type="NCBI Taxonomy" id="1644129"/>
    <lineage>
        <taxon>Bacteria</taxon>
        <taxon>Bacillati</taxon>
        <taxon>Actinomycetota</taxon>
        <taxon>Actinomycetes</taxon>
        <taxon>Mycobacteriales</taxon>
        <taxon>Nocardiaceae</taxon>
        <taxon>Prescottella</taxon>
    </lineage>
</organism>
<comment type="caution">
    <text evidence="1">The sequence shown here is derived from an EMBL/GenBank/DDBJ whole genome shotgun (WGS) entry which is preliminary data.</text>
</comment>
<evidence type="ECO:0000313" key="1">
    <source>
        <dbReference type="EMBL" id="RVW08397.1"/>
    </source>
</evidence>
<dbReference type="OrthoDB" id="6966152at2"/>